<dbReference type="SUPFAM" id="SSF56112">
    <property type="entry name" value="Protein kinase-like (PK-like)"/>
    <property type="match status" value="1"/>
</dbReference>
<dbReference type="Gene3D" id="1.10.510.10">
    <property type="entry name" value="Transferase(Phosphotransferase) domain 1"/>
    <property type="match status" value="1"/>
</dbReference>
<keyword evidence="2" id="KW-1133">Transmembrane helix</keyword>
<keyword evidence="2" id="KW-0472">Membrane</keyword>
<feature type="region of interest" description="Disordered" evidence="1">
    <location>
        <begin position="1686"/>
        <end position="1706"/>
    </location>
</feature>
<evidence type="ECO:0000256" key="1">
    <source>
        <dbReference type="SAM" id="MobiDB-lite"/>
    </source>
</evidence>
<protein>
    <recommendedName>
        <fullName evidence="3">Protein kinase domain-containing protein</fullName>
    </recommendedName>
</protein>
<dbReference type="InterPro" id="IPR000719">
    <property type="entry name" value="Prot_kinase_dom"/>
</dbReference>
<evidence type="ECO:0000313" key="5">
    <source>
        <dbReference type="Proteomes" id="UP001281761"/>
    </source>
</evidence>
<name>A0ABQ9YD24_9EUKA</name>
<evidence type="ECO:0000256" key="2">
    <source>
        <dbReference type="SAM" id="Phobius"/>
    </source>
</evidence>
<evidence type="ECO:0000259" key="3">
    <source>
        <dbReference type="PROSITE" id="PS50011"/>
    </source>
</evidence>
<accession>A0ABQ9YD24</accession>
<keyword evidence="5" id="KW-1185">Reference proteome</keyword>
<keyword evidence="2" id="KW-0812">Transmembrane</keyword>
<dbReference type="Pfam" id="PF07714">
    <property type="entry name" value="PK_Tyr_Ser-Thr"/>
    <property type="match status" value="1"/>
</dbReference>
<feature type="compositionally biased region" description="Basic and acidic residues" evidence="1">
    <location>
        <begin position="1691"/>
        <end position="1706"/>
    </location>
</feature>
<feature type="domain" description="Protein kinase" evidence="3">
    <location>
        <begin position="1581"/>
        <end position="1923"/>
    </location>
</feature>
<feature type="transmembrane region" description="Helical" evidence="2">
    <location>
        <begin position="1621"/>
        <end position="1644"/>
    </location>
</feature>
<gene>
    <name evidence="4" type="ORF">BLNAU_3466</name>
</gene>
<dbReference type="EMBL" id="JARBJD010000015">
    <property type="protein sequence ID" value="KAK2961668.1"/>
    <property type="molecule type" value="Genomic_DNA"/>
</dbReference>
<comment type="caution">
    <text evidence="4">The sequence shown here is derived from an EMBL/GenBank/DDBJ whole genome shotgun (WGS) entry which is preliminary data.</text>
</comment>
<reference evidence="4 5" key="1">
    <citation type="journal article" date="2022" name="bioRxiv">
        <title>Genomics of Preaxostyla Flagellates Illuminates Evolutionary Transitions and the Path Towards Mitochondrial Loss.</title>
        <authorList>
            <person name="Novak L.V.F."/>
            <person name="Treitli S.C."/>
            <person name="Pyrih J."/>
            <person name="Halakuc P."/>
            <person name="Pipaliya S.V."/>
            <person name="Vacek V."/>
            <person name="Brzon O."/>
            <person name="Soukal P."/>
            <person name="Eme L."/>
            <person name="Dacks J.B."/>
            <person name="Karnkowska A."/>
            <person name="Elias M."/>
            <person name="Hampl V."/>
        </authorList>
    </citation>
    <scope>NUCLEOTIDE SEQUENCE [LARGE SCALE GENOMIC DNA]</scope>
    <source>
        <strain evidence="4">NAU3</strain>
        <tissue evidence="4">Gut</tissue>
    </source>
</reference>
<proteinExistence type="predicted"/>
<organism evidence="4 5">
    <name type="scientific">Blattamonas nauphoetae</name>
    <dbReference type="NCBI Taxonomy" id="2049346"/>
    <lineage>
        <taxon>Eukaryota</taxon>
        <taxon>Metamonada</taxon>
        <taxon>Preaxostyla</taxon>
        <taxon>Oxymonadida</taxon>
        <taxon>Blattamonas</taxon>
    </lineage>
</organism>
<dbReference type="InterPro" id="IPR011009">
    <property type="entry name" value="Kinase-like_dom_sf"/>
</dbReference>
<sequence length="1936" mass="208690">MKRTDVPTAQAECISIVGTGLSLESKHLVGGTGPLFSFGLTEQDTSSIASSSVPQMETNLVESSLVNLFGSEVSQRLIGSCVEKSTNHDSGTGMMSPNLGGSLTSLNTSFSSCIRTGNEDKDFQNTNFTDASTPGRTSVTSSSGITSVTFTLCTFNDMTLAGDGAGATIGGAALFLSGSTSSLTVDTCFFHKCTCPASSDKGGALYYFGSQIAVPEPFKISRTSFTDLSVSIDESYATVTVTTGQSISGTMGVLLDGSNVPRLVHVDFGSLTTHSNVGTITVSSGADGILPLADYVLRSAVIPEYITIPPPVAKSAETSLKDANTTTISLKMINKDSGTFWMVVEKGTEKWNIPLTHFDSETLTGTAPLYPSSAEGRLEWETEYEVTKVMWKPEGELTDIEIALSGTITFTTPSAIPRINGVACLLNSEKNIAVVELKGTSLSASKQPVVVIKGTSGQITSLGGMFSIGSSESDTNVVFGGNYELVSVGSGDSSIAVNSGLTFEVPRPPNITKIDVQKEVTTSTFVLTVTGSKLPSGETYNVNLTSTHTFKLTFSSNTAGASTSIPIGKSGELQYDTEYTIQSVTQGGSASAPEHVLFSATTFKTPLGPTLSSILCDFDSSDPDYVKVTFSTERMPLEDFTLLLQNPDSQLEIVDLQLSSTDISSGFKVVKVYEQIETLKYGTNYRVFRMYSGNVEVVHDKRSIRTPDEPIRITAASCLLGNDDKQKSAVVTLGGVKLEGGKDFNMTVQKMVESTLVGDEIVLSGKLPVDSSAPFTHSELIFGNLKSPLSYNTTYLITQFVVKDSISTVNAGIDFYVHPEPARLSFLNASLEYSQDKKKATISLSGIGMEGDYILTLSKNSSSTSNVTLTATFSAGNGTATAVLFDSSNPPIINLSYNTRYEVVGVTKMTGSFFFESGLTFTTIQEPLRLLSISKGDEWFGMDFVDLYFISVALPKEETFTLTLESVHSDATTPHQKVINLKTDAYGELQLHEAQLYPFETEAGKKKGQLEFGTDYKVVSFTQGSTSIHVEAGPTQFTTPEEPPRIEKSTNRTLNTARTELTVCLEGRKLRANLGYLYLSSDTGSWKSNAQIEVVDETHCSVRFSTADEQDPAHVGFGKNYILRTSSAGGSDVVMNEPIPIRVPSPPTIIKMEFAFSNELHTGCFLKLTGTDLIVGSSLNVTLNNSLSFIATVTSESNAQTAEMPIGFPTTTLKHNTNYEITSIEAMKGADGKTLFTPALSETTGSLPADIVIYVDSDSSSDSSLLCGDRLRPCRSIEDGWKIIESIGISSFSISILHNTTQKSQVRIESSDEVVIESGPLKKPELFVSPSSSSELEEEGMVDVSGGTLWLHQVDVVLSDSPSLIFVRMVGGQLTLEACSLSSTPSQASNSEDDLCLWSGGAIVLDHATTHITLSTFSELSFGAINVDGGSLTIETSAFHDNDPHSSDFPSLRHNIRCSGQADLKIGSLSAGDGMETPSAWISSSDCSLTAKSDIFNSPFFIPTLSSSSASKLDKTDKSFVLTIEGTTLIPCSLILEVFEKKKDGKEGQSKQFPLALNTTTSFNESTIELSLPASSLTLLDKSLEWNGRLVFGNEQRSSSFIIQLTSSERLAEAAKENMKWWLPLVLSLVCLLILTIVILFVCWRRKTQMKSKRHEDAPQELTPIDEKMEVDYEDRVTMEVSTVVGSTEMADERNKEREENEEAKKLSGVSPDLAECLLCGDGFAMCFVSRKTTLYDHLHRERQTLPNKRQCEIKLTRGLDQLARMGTYSQMLRHVTSHRILLGKDGSLNVNLEDPEPTGMVGKEEGNEGGTVGGSNAVGGLDGMNEAVRWQAPEEGKAHISPDLRQVGVFRLGLLLFEIETGSVPFGETDAVNAHRQLEMGIELAMEKVTNKSMREVITSCLQVDPTLRPSFETVAISLEGITADADNKGFTDVS</sequence>
<evidence type="ECO:0000313" key="4">
    <source>
        <dbReference type="EMBL" id="KAK2961668.1"/>
    </source>
</evidence>
<dbReference type="PROSITE" id="PS50011">
    <property type="entry name" value="PROTEIN_KINASE_DOM"/>
    <property type="match status" value="1"/>
</dbReference>
<dbReference type="InterPro" id="IPR001245">
    <property type="entry name" value="Ser-Thr/Tyr_kinase_cat_dom"/>
</dbReference>
<dbReference type="Proteomes" id="UP001281761">
    <property type="component" value="Unassembled WGS sequence"/>
</dbReference>